<accession>A0A4Y2WYQ5</accession>
<evidence type="ECO:0000313" key="1">
    <source>
        <dbReference type="EMBL" id="GBO42523.1"/>
    </source>
</evidence>
<sequence length="57" mass="6411">MVGSACAEFEGQSGKITKRRHKFLGNQRIAIILARANIPLQMFRQPVESMPRRISAV</sequence>
<evidence type="ECO:0000313" key="2">
    <source>
        <dbReference type="Proteomes" id="UP000499080"/>
    </source>
</evidence>
<dbReference type="Proteomes" id="UP000499080">
    <property type="component" value="Unassembled WGS sequence"/>
</dbReference>
<gene>
    <name evidence="1" type="ORF">AVEN_225407_1</name>
</gene>
<protein>
    <submittedName>
        <fullName evidence="1">Uncharacterized protein</fullName>
    </submittedName>
</protein>
<feature type="non-terminal residue" evidence="1">
    <location>
        <position position="57"/>
    </location>
</feature>
<proteinExistence type="predicted"/>
<reference evidence="1 2" key="1">
    <citation type="journal article" date="2019" name="Sci. Rep.">
        <title>Orb-weaving spider Araneus ventricosus genome elucidates the spidroin gene catalogue.</title>
        <authorList>
            <person name="Kono N."/>
            <person name="Nakamura H."/>
            <person name="Ohtoshi R."/>
            <person name="Moran D.A.P."/>
            <person name="Shinohara A."/>
            <person name="Yoshida Y."/>
            <person name="Fujiwara M."/>
            <person name="Mori M."/>
            <person name="Tomita M."/>
            <person name="Arakawa K."/>
        </authorList>
    </citation>
    <scope>NUCLEOTIDE SEQUENCE [LARGE SCALE GENOMIC DNA]</scope>
</reference>
<dbReference type="EMBL" id="BGPR01068652">
    <property type="protein sequence ID" value="GBO42523.1"/>
    <property type="molecule type" value="Genomic_DNA"/>
</dbReference>
<name>A0A4Y2WYQ5_ARAVE</name>
<dbReference type="AlphaFoldDB" id="A0A4Y2WYQ5"/>
<organism evidence="1 2">
    <name type="scientific">Araneus ventricosus</name>
    <name type="common">Orbweaver spider</name>
    <name type="synonym">Epeira ventricosa</name>
    <dbReference type="NCBI Taxonomy" id="182803"/>
    <lineage>
        <taxon>Eukaryota</taxon>
        <taxon>Metazoa</taxon>
        <taxon>Ecdysozoa</taxon>
        <taxon>Arthropoda</taxon>
        <taxon>Chelicerata</taxon>
        <taxon>Arachnida</taxon>
        <taxon>Araneae</taxon>
        <taxon>Araneomorphae</taxon>
        <taxon>Entelegynae</taxon>
        <taxon>Araneoidea</taxon>
        <taxon>Araneidae</taxon>
        <taxon>Araneus</taxon>
    </lineage>
</organism>
<comment type="caution">
    <text evidence="1">The sequence shown here is derived from an EMBL/GenBank/DDBJ whole genome shotgun (WGS) entry which is preliminary data.</text>
</comment>
<keyword evidence="2" id="KW-1185">Reference proteome</keyword>